<dbReference type="PANTHER" id="PTHR30204">
    <property type="entry name" value="REDOX-CYCLING DRUG-SENSING TRANSCRIPTIONAL ACTIVATOR SOXR"/>
    <property type="match status" value="1"/>
</dbReference>
<dbReference type="SMART" id="SM00422">
    <property type="entry name" value="HTH_MERR"/>
    <property type="match status" value="1"/>
</dbReference>
<gene>
    <name evidence="4" type="primary">bmrR</name>
    <name evidence="4" type="ORF">ERS140147_02360</name>
</gene>
<evidence type="ECO:0000313" key="5">
    <source>
        <dbReference type="Proteomes" id="UP000044616"/>
    </source>
</evidence>
<dbReference type="PROSITE" id="PS50937">
    <property type="entry name" value="HTH_MERR_2"/>
    <property type="match status" value="1"/>
</dbReference>
<protein>
    <submittedName>
        <fullName evidence="4">MerR family transcriptional regulator</fullName>
    </submittedName>
</protein>
<evidence type="ECO:0000256" key="1">
    <source>
        <dbReference type="ARBA" id="ARBA00023125"/>
    </source>
</evidence>
<feature type="domain" description="HTH merR-type" evidence="3">
    <location>
        <begin position="3"/>
        <end position="72"/>
    </location>
</feature>
<evidence type="ECO:0000259" key="3">
    <source>
        <dbReference type="PROSITE" id="PS50937"/>
    </source>
</evidence>
<proteinExistence type="predicted"/>
<keyword evidence="2" id="KW-0812">Transmembrane</keyword>
<evidence type="ECO:0000313" key="4">
    <source>
        <dbReference type="EMBL" id="CDR29158.1"/>
    </source>
</evidence>
<dbReference type="CDD" id="cd01106">
    <property type="entry name" value="HTH_TipAL-Mta"/>
    <property type="match status" value="1"/>
</dbReference>
<dbReference type="RefSeq" id="WP_047531968.1">
    <property type="nucleotide sequence ID" value="NZ_CCEH01000027.1"/>
</dbReference>
<evidence type="ECO:0000256" key="2">
    <source>
        <dbReference type="SAM" id="Phobius"/>
    </source>
</evidence>
<dbReference type="InterPro" id="IPR047057">
    <property type="entry name" value="MerR_fam"/>
</dbReference>
<dbReference type="EMBL" id="CCEH01000027">
    <property type="protein sequence ID" value="CDR29158.1"/>
    <property type="molecule type" value="Genomic_DNA"/>
</dbReference>
<feature type="transmembrane region" description="Helical" evidence="2">
    <location>
        <begin position="167"/>
        <end position="187"/>
    </location>
</feature>
<dbReference type="InterPro" id="IPR000551">
    <property type="entry name" value="MerR-type_HTH_dom"/>
</dbReference>
<dbReference type="InterPro" id="IPR009061">
    <property type="entry name" value="DNA-bd_dom_put_sf"/>
</dbReference>
<feature type="transmembrane region" description="Helical" evidence="2">
    <location>
        <begin position="141"/>
        <end position="161"/>
    </location>
</feature>
<dbReference type="GO" id="GO:0003677">
    <property type="term" value="F:DNA binding"/>
    <property type="evidence" value="ECO:0007669"/>
    <property type="project" value="UniProtKB-KW"/>
</dbReference>
<dbReference type="AlphaFoldDB" id="A0A077UN94"/>
<accession>A0A077UN94</accession>
<dbReference type="PANTHER" id="PTHR30204:SF96">
    <property type="entry name" value="CHROMOSOME-ANCHORING PROTEIN RACA"/>
    <property type="match status" value="1"/>
</dbReference>
<dbReference type="Gene3D" id="1.10.1660.10">
    <property type="match status" value="1"/>
</dbReference>
<organism evidence="4 5">
    <name type="scientific">Staphylococcus schweitzeri</name>
    <dbReference type="NCBI Taxonomy" id="1654388"/>
    <lineage>
        <taxon>Bacteria</taxon>
        <taxon>Bacillati</taxon>
        <taxon>Bacillota</taxon>
        <taxon>Bacilli</taxon>
        <taxon>Bacillales</taxon>
        <taxon>Staphylococcaceae</taxon>
        <taxon>Staphylococcus</taxon>
    </lineage>
</organism>
<dbReference type="Proteomes" id="UP000044616">
    <property type="component" value="Unassembled WGS sequence"/>
</dbReference>
<dbReference type="SUPFAM" id="SSF46955">
    <property type="entry name" value="Putative DNA-binding domain"/>
    <property type="match status" value="1"/>
</dbReference>
<keyword evidence="2" id="KW-1133">Transmembrane helix</keyword>
<dbReference type="Pfam" id="PF13411">
    <property type="entry name" value="MerR_1"/>
    <property type="match status" value="1"/>
</dbReference>
<name>A0A077UN94_9STAP</name>
<keyword evidence="1" id="KW-0238">DNA-binding</keyword>
<sequence length="250" mass="28950">MSNYSTGELAKLCNVTIRTIQYYDRKGILKPEGFTEGNRRVYTEQQRQTLELILLLKYLGCALSDIDMLLNGDSTMKTLNALLTLKQHEIEQQIKEQQIVLNKIKNIQHYVSDESKSPISHLKDIENVMNKSVEMKSIRRNIWISAGVMGVIQYSSIMSAFLMKNKWPFLIVLPFMVGYGIGITLYYQRNVAYLCPNCQHVFSPSLWQVIKAKHTATTRRFKCPNCHETHYCIEVPKPHMNIENFRTPQA</sequence>
<dbReference type="GO" id="GO:0003700">
    <property type="term" value="F:DNA-binding transcription factor activity"/>
    <property type="evidence" value="ECO:0007669"/>
    <property type="project" value="InterPro"/>
</dbReference>
<reference evidence="4 5" key="1">
    <citation type="submission" date="2014-05" db="EMBL/GenBank/DDBJ databases">
        <authorList>
            <person name="Aslett A.Martin."/>
            <person name="De Silva Nishadi"/>
        </authorList>
    </citation>
    <scope>NUCLEOTIDE SEQUENCE [LARGE SCALE GENOMIC DNA]</scope>
</reference>
<dbReference type="PRINTS" id="PR00040">
    <property type="entry name" value="HTHMERR"/>
</dbReference>
<keyword evidence="2" id="KW-0472">Membrane</keyword>